<name>A0ABN1RD52_9ACTN</name>
<evidence type="ECO:0008006" key="3">
    <source>
        <dbReference type="Google" id="ProtNLM"/>
    </source>
</evidence>
<evidence type="ECO:0000313" key="2">
    <source>
        <dbReference type="Proteomes" id="UP001501578"/>
    </source>
</evidence>
<sequence>MAQGIDRVAIANLLRQGLKYADVAEQTGCSYRSVATVAEEIGMSRKQPSHKDAVPWTLDERHKLSMPAQRLRDLSRLSQGLYVDVHRKIGALRWAQQLVDEGLDIAYEPDHEPSWVSPDGGFYAIEATATPGRTHVGKWLKAATGKPVRRTVRQA</sequence>
<accession>A0ABN1RD52</accession>
<protein>
    <recommendedName>
        <fullName evidence="3">Transposase</fullName>
    </recommendedName>
</protein>
<reference evidence="1 2" key="1">
    <citation type="journal article" date="2019" name="Int. J. Syst. Evol. Microbiol.">
        <title>The Global Catalogue of Microorganisms (GCM) 10K type strain sequencing project: providing services to taxonomists for standard genome sequencing and annotation.</title>
        <authorList>
            <consortium name="The Broad Institute Genomics Platform"/>
            <consortium name="The Broad Institute Genome Sequencing Center for Infectious Disease"/>
            <person name="Wu L."/>
            <person name="Ma J."/>
        </authorList>
    </citation>
    <scope>NUCLEOTIDE SEQUENCE [LARGE SCALE GENOMIC DNA]</scope>
    <source>
        <strain evidence="1 2">JCM 11136</strain>
    </source>
</reference>
<evidence type="ECO:0000313" key="1">
    <source>
        <dbReference type="EMBL" id="GAA0955138.1"/>
    </source>
</evidence>
<dbReference type="Proteomes" id="UP001501578">
    <property type="component" value="Unassembled WGS sequence"/>
</dbReference>
<gene>
    <name evidence="1" type="ORF">GCM10009560_79080</name>
</gene>
<keyword evidence="2" id="KW-1185">Reference proteome</keyword>
<organism evidence="1 2">
    <name type="scientific">Nonomuraea longicatena</name>
    <dbReference type="NCBI Taxonomy" id="83682"/>
    <lineage>
        <taxon>Bacteria</taxon>
        <taxon>Bacillati</taxon>
        <taxon>Actinomycetota</taxon>
        <taxon>Actinomycetes</taxon>
        <taxon>Streptosporangiales</taxon>
        <taxon>Streptosporangiaceae</taxon>
        <taxon>Nonomuraea</taxon>
    </lineage>
</organism>
<proteinExistence type="predicted"/>
<dbReference type="EMBL" id="BAAAHQ010000087">
    <property type="protein sequence ID" value="GAA0955138.1"/>
    <property type="molecule type" value="Genomic_DNA"/>
</dbReference>
<comment type="caution">
    <text evidence="1">The sequence shown here is derived from an EMBL/GenBank/DDBJ whole genome shotgun (WGS) entry which is preliminary data.</text>
</comment>